<protein>
    <submittedName>
        <fullName evidence="7">Uncharacterized protein LOC111106400</fullName>
    </submittedName>
</protein>
<feature type="coiled-coil region" evidence="3">
    <location>
        <begin position="163"/>
        <end position="289"/>
    </location>
</feature>
<evidence type="ECO:0000256" key="3">
    <source>
        <dbReference type="SAM" id="Coils"/>
    </source>
</evidence>
<gene>
    <name evidence="7" type="primary">LOC111106400</name>
</gene>
<dbReference type="PANTHER" id="PTHR15427">
    <property type="entry name" value="EMILIN ELASTIN MICROFIBRIL INTERFACE-LOCATED PROTEIN ELASTIN MICROFIBRIL INTERFACER"/>
    <property type="match status" value="1"/>
</dbReference>
<dbReference type="PROSITE" id="PS50871">
    <property type="entry name" value="C1Q"/>
    <property type="match status" value="1"/>
</dbReference>
<evidence type="ECO:0000313" key="7">
    <source>
        <dbReference type="RefSeq" id="XP_022296768.1"/>
    </source>
</evidence>
<comment type="subcellular location">
    <subcellularLocation>
        <location evidence="1">Secreted</location>
    </subcellularLocation>
</comment>
<feature type="domain" description="C1q" evidence="5">
    <location>
        <begin position="290"/>
        <end position="435"/>
    </location>
</feature>
<feature type="coiled-coil region" evidence="3">
    <location>
        <begin position="78"/>
        <end position="112"/>
    </location>
</feature>
<dbReference type="SUPFAM" id="SSF49842">
    <property type="entry name" value="TNF-like"/>
    <property type="match status" value="3"/>
</dbReference>
<evidence type="ECO:0000256" key="2">
    <source>
        <dbReference type="ARBA" id="ARBA00022525"/>
    </source>
</evidence>
<reference evidence="7" key="1">
    <citation type="submission" date="2025-08" db="UniProtKB">
        <authorList>
            <consortium name="RefSeq"/>
        </authorList>
    </citation>
    <scope>IDENTIFICATION</scope>
    <source>
        <tissue evidence="7">Whole sample</tissue>
    </source>
</reference>
<dbReference type="PANTHER" id="PTHR15427:SF33">
    <property type="entry name" value="COLLAGEN IV NC1 DOMAIN-CONTAINING PROTEIN"/>
    <property type="match status" value="1"/>
</dbReference>
<dbReference type="Pfam" id="PF00386">
    <property type="entry name" value="C1q"/>
    <property type="match status" value="3"/>
</dbReference>
<feature type="chain" id="PRO_5034365762" evidence="4">
    <location>
        <begin position="19"/>
        <end position="669"/>
    </location>
</feature>
<dbReference type="InterPro" id="IPR050392">
    <property type="entry name" value="Collagen/C1q_domain"/>
</dbReference>
<dbReference type="RefSeq" id="XP_022296768.1">
    <property type="nucleotide sequence ID" value="XM_022441060.1"/>
</dbReference>
<dbReference type="GO" id="GO:0005581">
    <property type="term" value="C:collagen trimer"/>
    <property type="evidence" value="ECO:0007669"/>
    <property type="project" value="UniProtKB-KW"/>
</dbReference>
<accession>A0A8B8B176</accession>
<evidence type="ECO:0000313" key="6">
    <source>
        <dbReference type="Proteomes" id="UP000694844"/>
    </source>
</evidence>
<dbReference type="OrthoDB" id="8044756at2759"/>
<organism evidence="6 7">
    <name type="scientific">Crassostrea virginica</name>
    <name type="common">Eastern oyster</name>
    <dbReference type="NCBI Taxonomy" id="6565"/>
    <lineage>
        <taxon>Eukaryota</taxon>
        <taxon>Metazoa</taxon>
        <taxon>Spiralia</taxon>
        <taxon>Lophotrochozoa</taxon>
        <taxon>Mollusca</taxon>
        <taxon>Bivalvia</taxon>
        <taxon>Autobranchia</taxon>
        <taxon>Pteriomorphia</taxon>
        <taxon>Ostreida</taxon>
        <taxon>Ostreoidea</taxon>
        <taxon>Ostreidae</taxon>
        <taxon>Crassostrea</taxon>
    </lineage>
</organism>
<dbReference type="InterPro" id="IPR008983">
    <property type="entry name" value="Tumour_necrosis_fac-like_dom"/>
</dbReference>
<evidence type="ECO:0000259" key="5">
    <source>
        <dbReference type="PROSITE" id="PS50871"/>
    </source>
</evidence>
<keyword evidence="3" id="KW-0175">Coiled coil</keyword>
<sequence>MKMTFLLFFYVVVRAISAELVAESSLLTGNACPKLSTVLQEILNRESLLRFTMTQKVLNLMVDVADSKKEDALISEKLQRLSTEIQALKADNQIQREEISNLNQKIGELQTSQIEGKTKLLSHLEDYQTFSLTVNETLQSIQENQSAGYIKLMDVTNKSGMLINNLKDGVKELKVENHKQVENVSEVKNLLMKIKLQSDELVINLTNVAENMQQLENENKKQNTEINGLEKEHTNFKKDILQIQTQQSDGNNDVLLLKESHLKLSNAVNETLTDILKNLTANDNQLRDKIARLYLADFAFYSQLSTSITNGYVVFNNCKTNEGSAYNEMTGIFTCKYSGTYAFSWTIATSGHRYTEAELLVNDEVIGSSGTDSRPSRDTADSSTGFVACNLGVGDRVRIRVKGTADGNYSTFSGWRLPDGNSSLYARAMSQLNQPSTAFRGYPFQSVINNGYHYDSYKGVYTCPEDGLYAFTFTVEASNGRDFHVYLYRSGRSLSPFSIYPDSAGDYVDTSSTLQIYSLSKGDTISVRGSLVVEPLHSTFAVWRIGNTSSDTPAFMGYTNVDTSSNPLIYNREVLDTSNSFNNTHFLAPKDGVYLFFWNMEAYRRRLESFLQVNDQTVGRTIGDGRTAYHDSSSNIVIVRLHKNDNVKVMHDGTADGGQTMISGYFLFP</sequence>
<dbReference type="SMART" id="SM00110">
    <property type="entry name" value="C1Q"/>
    <property type="match status" value="1"/>
</dbReference>
<dbReference type="Proteomes" id="UP000694844">
    <property type="component" value="Chromosome 8"/>
</dbReference>
<dbReference type="Gene3D" id="2.60.120.40">
    <property type="match status" value="3"/>
</dbReference>
<name>A0A8B8B176_CRAVI</name>
<dbReference type="GeneID" id="111106400"/>
<dbReference type="PRINTS" id="PR00007">
    <property type="entry name" value="COMPLEMNTC1Q"/>
</dbReference>
<dbReference type="InterPro" id="IPR001073">
    <property type="entry name" value="C1q_dom"/>
</dbReference>
<feature type="signal peptide" evidence="4">
    <location>
        <begin position="1"/>
        <end position="18"/>
    </location>
</feature>
<proteinExistence type="predicted"/>
<keyword evidence="2" id="KW-0964">Secreted</keyword>
<dbReference type="KEGG" id="cvn:111106400"/>
<keyword evidence="4" id="KW-0732">Signal</keyword>
<keyword evidence="6" id="KW-1185">Reference proteome</keyword>
<evidence type="ECO:0000256" key="1">
    <source>
        <dbReference type="ARBA" id="ARBA00004613"/>
    </source>
</evidence>
<dbReference type="AlphaFoldDB" id="A0A8B8B176"/>
<evidence type="ECO:0000256" key="4">
    <source>
        <dbReference type="SAM" id="SignalP"/>
    </source>
</evidence>